<accession>V9Z458</accession>
<geneLocation type="plasmid" evidence="1">
    <name>pFRL3</name>
</geneLocation>
<dbReference type="RefSeq" id="WP_024126166.1">
    <property type="nucleotide sequence ID" value="NC_023283.1"/>
</dbReference>
<dbReference type="AlphaFoldDB" id="V9Z458"/>
<gene>
    <name evidence="1" type="ORF">pFRL3_7c</name>
</gene>
<protein>
    <submittedName>
        <fullName evidence="1">Uncharacterized protein</fullName>
    </submittedName>
</protein>
<reference evidence="1" key="1">
    <citation type="submission" date="2013-09" db="EMBL/GenBank/DDBJ databases">
        <title>Complete nucleotide sequence of Streptomyces linear plasmid pFRL3.</title>
        <authorList>
            <person name="Chen Z."/>
            <person name="Fang P."/>
            <person name="Qin Z."/>
        </authorList>
    </citation>
    <scope>NUCLEOTIDE SEQUENCE</scope>
    <source>
        <plasmid evidence="1">pFRL3</plasmid>
    </source>
</reference>
<evidence type="ECO:0000313" key="1">
    <source>
        <dbReference type="EMBL" id="AHE38784.1"/>
    </source>
</evidence>
<name>V9Z458_9ACTN</name>
<proteinExistence type="predicted"/>
<keyword evidence="1" id="KW-0614">Plasmid</keyword>
<dbReference type="EMBL" id="KF602048">
    <property type="protein sequence ID" value="AHE38784.1"/>
    <property type="molecule type" value="Genomic_DNA"/>
</dbReference>
<sequence>MSVTFTAAHVSSSAFIVSCCCPAAKDAAVPHATYEAACAAYPAEPYLVELPGCEYPGRCRPFVIGLDPAGDVPKVNLANANACRVLGVLGLADELGDLTGRVAAEDFRDRCLIALALEPADAGVPAVQDGRIIDCGRPAGYLQDRLAELHDLAVWCAAQGRAVSWA</sequence>
<organism evidence="1">
    <name type="scientific">Streptomyces sp. FR1</name>
    <dbReference type="NCBI Taxonomy" id="349971"/>
    <lineage>
        <taxon>Bacteria</taxon>
        <taxon>Bacillati</taxon>
        <taxon>Actinomycetota</taxon>
        <taxon>Actinomycetes</taxon>
        <taxon>Kitasatosporales</taxon>
        <taxon>Streptomycetaceae</taxon>
        <taxon>Streptomyces</taxon>
    </lineage>
</organism>